<dbReference type="KEGG" id="sml:Smlt0599"/>
<name>B2FLT2_STRMK</name>
<evidence type="ECO:0000256" key="1">
    <source>
        <dbReference type="SAM" id="MobiDB-lite"/>
    </source>
</evidence>
<evidence type="ECO:0000313" key="3">
    <source>
        <dbReference type="Proteomes" id="UP000008840"/>
    </source>
</evidence>
<dbReference type="HOGENOM" id="CLU_2526139_0_0_6"/>
<organism evidence="2 3">
    <name type="scientific">Stenotrophomonas maltophilia (strain K279a)</name>
    <dbReference type="NCBI Taxonomy" id="522373"/>
    <lineage>
        <taxon>Bacteria</taxon>
        <taxon>Pseudomonadati</taxon>
        <taxon>Pseudomonadota</taxon>
        <taxon>Gammaproteobacteria</taxon>
        <taxon>Lysobacterales</taxon>
        <taxon>Lysobacteraceae</taxon>
        <taxon>Stenotrophomonas</taxon>
        <taxon>Stenotrophomonas maltophilia group</taxon>
    </lineage>
</organism>
<dbReference type="AlphaFoldDB" id="B2FLT2"/>
<proteinExistence type="predicted"/>
<feature type="region of interest" description="Disordered" evidence="1">
    <location>
        <begin position="53"/>
        <end position="84"/>
    </location>
</feature>
<reference evidence="2 3" key="1">
    <citation type="journal article" date="2008" name="Genome Biol.">
        <title>The complete genome, comparative and functional analysis of Stenotrophomonas maltophilia reveals an organism heavily shielded by drug resistance determinants.</title>
        <authorList>
            <person name="Crossman L.C."/>
            <person name="Gould V.C."/>
            <person name="Dow J.M."/>
            <person name="Vernikos G.S."/>
            <person name="Okazaki A."/>
            <person name="Sebaihia M."/>
            <person name="Saunders D."/>
            <person name="Arrowsmith C."/>
            <person name="Carver T."/>
            <person name="Peters N."/>
            <person name="Adlem E."/>
            <person name="Kerhornou A."/>
            <person name="Lord A."/>
            <person name="Murphy L."/>
            <person name="Seeger K."/>
            <person name="Squares R."/>
            <person name="Rutter S."/>
            <person name="Quail M.A."/>
            <person name="Rajandream M.A."/>
            <person name="Harris D."/>
            <person name="Churcher C."/>
            <person name="Bentley S.D."/>
            <person name="Parkhill J."/>
            <person name="Thomson N.R."/>
            <person name="Avison M.B."/>
        </authorList>
    </citation>
    <scope>NUCLEOTIDE SEQUENCE [LARGE SCALE GENOMIC DNA]</scope>
    <source>
        <strain evidence="2 3">K279a</strain>
    </source>
</reference>
<gene>
    <name evidence="2" type="ordered locus">Smlt0599</name>
</gene>
<sequence>MPGVCIEERFLVWIRRELKGPAGTGRGLGKCPPAPAVGRHLLLYFAQTPARPDEARRAVRKAQHARPPFKEAPTNSERRADALA</sequence>
<protein>
    <submittedName>
        <fullName evidence="2">Uncharacterized protein</fullName>
    </submittedName>
</protein>
<evidence type="ECO:0000313" key="2">
    <source>
        <dbReference type="EMBL" id="CAQ44186.1"/>
    </source>
</evidence>
<accession>B2FLT2</accession>
<dbReference type="Proteomes" id="UP000008840">
    <property type="component" value="Chromosome"/>
</dbReference>
<dbReference type="EMBL" id="AM743169">
    <property type="protein sequence ID" value="CAQ44186.1"/>
    <property type="molecule type" value="Genomic_DNA"/>
</dbReference>
<dbReference type="EnsemblBacteria" id="CAQ44186">
    <property type="protein sequence ID" value="CAQ44186"/>
    <property type="gene ID" value="Smlt0599"/>
</dbReference>
<keyword evidence="3" id="KW-1185">Reference proteome</keyword>